<name>A0A8C7Y392_9TELE</name>
<dbReference type="SUPFAM" id="SSF47459">
    <property type="entry name" value="HLH, helix-loop-helix DNA-binding domain"/>
    <property type="match status" value="1"/>
</dbReference>
<dbReference type="Pfam" id="PF00010">
    <property type="entry name" value="HLH"/>
    <property type="match status" value="1"/>
</dbReference>
<feature type="region of interest" description="Disordered" evidence="8">
    <location>
        <begin position="51"/>
        <end position="79"/>
    </location>
</feature>
<dbReference type="GO" id="GO:0000978">
    <property type="term" value="F:RNA polymerase II cis-regulatory region sequence-specific DNA binding"/>
    <property type="evidence" value="ECO:0007669"/>
    <property type="project" value="TreeGrafter"/>
</dbReference>
<dbReference type="InterPro" id="IPR036638">
    <property type="entry name" value="HLH_DNA-bd_sf"/>
</dbReference>
<feature type="compositionally biased region" description="Polar residues" evidence="8">
    <location>
        <begin position="19"/>
        <end position="32"/>
    </location>
</feature>
<keyword evidence="3" id="KW-0805">Transcription regulation</keyword>
<evidence type="ECO:0000313" key="10">
    <source>
        <dbReference type="Ensembl" id="ENSOSIP00000021226.1"/>
    </source>
</evidence>
<dbReference type="AlphaFoldDB" id="A0A8C7Y392"/>
<dbReference type="PANTHER" id="PTHR20937">
    <property type="entry name" value="IP14615P"/>
    <property type="match status" value="1"/>
</dbReference>
<dbReference type="InterPro" id="IPR011598">
    <property type="entry name" value="bHLH_dom"/>
</dbReference>
<feature type="compositionally biased region" description="Basic and acidic residues" evidence="8">
    <location>
        <begin position="1"/>
        <end position="14"/>
    </location>
</feature>
<dbReference type="FunFam" id="4.10.280.10:FF:000056">
    <property type="entry name" value="mesogenin-1"/>
    <property type="match status" value="1"/>
</dbReference>
<protein>
    <recommendedName>
        <fullName evidence="7">Mesogenin-1</fullName>
    </recommendedName>
</protein>
<dbReference type="InterPro" id="IPR040259">
    <property type="entry name" value="Mesogenin/MesP"/>
</dbReference>
<dbReference type="GO" id="GO:0005634">
    <property type="term" value="C:nucleus"/>
    <property type="evidence" value="ECO:0007669"/>
    <property type="project" value="TreeGrafter"/>
</dbReference>
<feature type="compositionally biased region" description="Basic residues" evidence="8">
    <location>
        <begin position="63"/>
        <end position="73"/>
    </location>
</feature>
<organism evidence="10 11">
    <name type="scientific">Oryzias sinensis</name>
    <name type="common">Chinese medaka</name>
    <dbReference type="NCBI Taxonomy" id="183150"/>
    <lineage>
        <taxon>Eukaryota</taxon>
        <taxon>Metazoa</taxon>
        <taxon>Chordata</taxon>
        <taxon>Craniata</taxon>
        <taxon>Vertebrata</taxon>
        <taxon>Euteleostomi</taxon>
        <taxon>Actinopterygii</taxon>
        <taxon>Neopterygii</taxon>
        <taxon>Teleostei</taxon>
        <taxon>Neoteleostei</taxon>
        <taxon>Acanthomorphata</taxon>
        <taxon>Ovalentaria</taxon>
        <taxon>Atherinomorphae</taxon>
        <taxon>Beloniformes</taxon>
        <taxon>Adrianichthyidae</taxon>
        <taxon>Oryziinae</taxon>
        <taxon>Oryzias</taxon>
    </lineage>
</organism>
<dbReference type="GeneTree" id="ENSGT00530000063712"/>
<feature type="domain" description="BHLH" evidence="9">
    <location>
        <begin position="70"/>
        <end position="124"/>
    </location>
</feature>
<dbReference type="Proteomes" id="UP000694383">
    <property type="component" value="Unplaced"/>
</dbReference>
<keyword evidence="1" id="KW-0217">Developmental protein</keyword>
<dbReference type="SMART" id="SM00353">
    <property type="entry name" value="HLH"/>
    <property type="match status" value="1"/>
</dbReference>
<dbReference type="GO" id="GO:0046983">
    <property type="term" value="F:protein dimerization activity"/>
    <property type="evidence" value="ECO:0007669"/>
    <property type="project" value="InterPro"/>
</dbReference>
<evidence type="ECO:0000256" key="4">
    <source>
        <dbReference type="ARBA" id="ARBA00023125"/>
    </source>
</evidence>
<evidence type="ECO:0000256" key="7">
    <source>
        <dbReference type="ARBA" id="ARBA00039844"/>
    </source>
</evidence>
<dbReference type="PROSITE" id="PS50888">
    <property type="entry name" value="BHLH"/>
    <property type="match status" value="1"/>
</dbReference>
<evidence type="ECO:0000256" key="3">
    <source>
        <dbReference type="ARBA" id="ARBA00023015"/>
    </source>
</evidence>
<keyword evidence="11" id="KW-1185">Reference proteome</keyword>
<reference evidence="10" key="2">
    <citation type="submission" date="2025-09" db="UniProtKB">
        <authorList>
            <consortium name="Ensembl"/>
        </authorList>
    </citation>
    <scope>IDENTIFICATION</scope>
</reference>
<dbReference type="Gene3D" id="4.10.280.10">
    <property type="entry name" value="Helix-loop-helix DNA-binding domain"/>
    <property type="match status" value="1"/>
</dbReference>
<dbReference type="GO" id="GO:0048342">
    <property type="term" value="P:paraxial mesodermal cell differentiation"/>
    <property type="evidence" value="ECO:0007669"/>
    <property type="project" value="Ensembl"/>
</dbReference>
<keyword evidence="5" id="KW-0804">Transcription</keyword>
<evidence type="ECO:0000259" key="9">
    <source>
        <dbReference type="PROSITE" id="PS50888"/>
    </source>
</evidence>
<evidence type="ECO:0000256" key="5">
    <source>
        <dbReference type="ARBA" id="ARBA00023163"/>
    </source>
</evidence>
<accession>A0A8C7Y392</accession>
<evidence type="ECO:0000256" key="8">
    <source>
        <dbReference type="SAM" id="MobiDB-lite"/>
    </source>
</evidence>
<sequence>DFKDPSGEFSEPQHHHAASPQSQMDSTCSSPEMSYPNRRRDIKDFSSLDFSEREVASAAQRSSKSKMSTKRRMKASEREKMRMRSLAEALHQLRDYLPPDYNKRGQPLTKIQTLKYTIEYINKLSDILGRNCCMILKSAFVCVLKTYCFVCWRVFTLYYIFNK</sequence>
<keyword evidence="6" id="KW-0539">Nucleus</keyword>
<dbReference type="GO" id="GO:0007525">
    <property type="term" value="P:somatic muscle development"/>
    <property type="evidence" value="ECO:0007669"/>
    <property type="project" value="Ensembl"/>
</dbReference>
<feature type="region of interest" description="Disordered" evidence="8">
    <location>
        <begin position="1"/>
        <end position="38"/>
    </location>
</feature>
<dbReference type="PANTHER" id="PTHR20937:SF4">
    <property type="entry name" value="MESOGENIN-1"/>
    <property type="match status" value="1"/>
</dbReference>
<evidence type="ECO:0000256" key="6">
    <source>
        <dbReference type="ARBA" id="ARBA00023242"/>
    </source>
</evidence>
<evidence type="ECO:0000256" key="1">
    <source>
        <dbReference type="ARBA" id="ARBA00022473"/>
    </source>
</evidence>
<dbReference type="GO" id="GO:0000981">
    <property type="term" value="F:DNA-binding transcription factor activity, RNA polymerase II-specific"/>
    <property type="evidence" value="ECO:0007669"/>
    <property type="project" value="TreeGrafter"/>
</dbReference>
<dbReference type="Ensembl" id="ENSOSIT00000022403.1">
    <property type="protein sequence ID" value="ENSOSIP00000021226.1"/>
    <property type="gene ID" value="ENSOSIG00000011224.1"/>
</dbReference>
<keyword evidence="2" id="KW-0221">Differentiation</keyword>
<reference evidence="10" key="1">
    <citation type="submission" date="2025-08" db="UniProtKB">
        <authorList>
            <consortium name="Ensembl"/>
        </authorList>
    </citation>
    <scope>IDENTIFICATION</scope>
</reference>
<proteinExistence type="predicted"/>
<evidence type="ECO:0000256" key="2">
    <source>
        <dbReference type="ARBA" id="ARBA00022782"/>
    </source>
</evidence>
<evidence type="ECO:0000313" key="11">
    <source>
        <dbReference type="Proteomes" id="UP000694383"/>
    </source>
</evidence>
<keyword evidence="4" id="KW-0238">DNA-binding</keyword>